<dbReference type="EMBL" id="HG793138">
    <property type="protein sequence ID" value="CRL21337.1"/>
    <property type="molecule type" value="Genomic_DNA"/>
</dbReference>
<sequence>MHPTILVTGATGKQGGATARHLLAKGLRVNALVRTTSSAAAVDLHRRGAVLVEGNFDQPERLQLACQNATAVFLNVSPSFRGDGAELRQATNIVRAARASGSITTLVYSSVCAVDQREEFPGWHDGTMSGILKGYFESKGSIEDLVRSAGFMHWTILRPPVFMTNYLPPSVRGYFPELAESYTLRTAMAPEKRTMLLHPDDIGLFAAAALVEPGRFSHRAIEIGGEALTAEQVARAISEVSGREIVVDHIPRDMAERLAPSNPQIDSQLWFWERQDGIEPRELEAEFGFKLTTFKEFLTANQELVRETFG</sequence>
<evidence type="ECO:0000313" key="6">
    <source>
        <dbReference type="Proteomes" id="UP000053732"/>
    </source>
</evidence>
<dbReference type="Proteomes" id="UP000053732">
    <property type="component" value="Unassembled WGS sequence"/>
</dbReference>
<accession>A0A0G4P4W3</accession>
<proteinExistence type="inferred from homology"/>
<dbReference type="AlphaFoldDB" id="A0A0G4P4W3"/>
<dbReference type="Pfam" id="PF05368">
    <property type="entry name" value="NmrA"/>
    <property type="match status" value="1"/>
</dbReference>
<dbReference type="GO" id="GO:0005634">
    <property type="term" value="C:nucleus"/>
    <property type="evidence" value="ECO:0007669"/>
    <property type="project" value="TreeGrafter"/>
</dbReference>
<dbReference type="PANTHER" id="PTHR42748:SF30">
    <property type="entry name" value="NMRA-LIKE DOMAIN-CONTAINING PROTEIN"/>
    <property type="match status" value="1"/>
</dbReference>
<protein>
    <submittedName>
        <fullName evidence="5">NAD(P)-binding domain</fullName>
    </submittedName>
</protein>
<name>A0A0G4P4W3_PENC3</name>
<feature type="domain" description="NmrA-like" evidence="4">
    <location>
        <begin position="3"/>
        <end position="266"/>
    </location>
</feature>
<dbReference type="GO" id="GO:0016491">
    <property type="term" value="F:oxidoreductase activity"/>
    <property type="evidence" value="ECO:0007669"/>
    <property type="project" value="UniProtKB-KW"/>
</dbReference>
<keyword evidence="3" id="KW-0560">Oxidoreductase</keyword>
<gene>
    <name evidence="5" type="ORF">PCAMFM013_S005g000501</name>
</gene>
<dbReference type="InterPro" id="IPR036291">
    <property type="entry name" value="NAD(P)-bd_dom_sf"/>
</dbReference>
<dbReference type="PANTHER" id="PTHR42748">
    <property type="entry name" value="NITROGEN METABOLITE REPRESSION PROTEIN NMRA FAMILY MEMBER"/>
    <property type="match status" value="1"/>
</dbReference>
<organism evidence="5 6">
    <name type="scientific">Penicillium camemberti (strain FM 013)</name>
    <dbReference type="NCBI Taxonomy" id="1429867"/>
    <lineage>
        <taxon>Eukaryota</taxon>
        <taxon>Fungi</taxon>
        <taxon>Dikarya</taxon>
        <taxon>Ascomycota</taxon>
        <taxon>Pezizomycotina</taxon>
        <taxon>Eurotiomycetes</taxon>
        <taxon>Eurotiomycetidae</taxon>
        <taxon>Eurotiales</taxon>
        <taxon>Aspergillaceae</taxon>
        <taxon>Penicillium</taxon>
    </lineage>
</organism>
<dbReference type="InterPro" id="IPR008030">
    <property type="entry name" value="NmrA-like"/>
</dbReference>
<evidence type="ECO:0000313" key="5">
    <source>
        <dbReference type="EMBL" id="CRL21337.1"/>
    </source>
</evidence>
<dbReference type="STRING" id="1429867.A0A0G4P4W3"/>
<reference evidence="5 6" key="1">
    <citation type="journal article" date="2014" name="Nat. Commun.">
        <title>Multiple recent horizontal transfers of a large genomic region in cheese making fungi.</title>
        <authorList>
            <person name="Cheeseman K."/>
            <person name="Ropars J."/>
            <person name="Renault P."/>
            <person name="Dupont J."/>
            <person name="Gouzy J."/>
            <person name="Branca A."/>
            <person name="Abraham A.L."/>
            <person name="Ceppi M."/>
            <person name="Conseiller E."/>
            <person name="Debuchy R."/>
            <person name="Malagnac F."/>
            <person name="Goarin A."/>
            <person name="Silar P."/>
            <person name="Lacoste S."/>
            <person name="Sallet E."/>
            <person name="Bensimon A."/>
            <person name="Giraud T."/>
            <person name="Brygoo Y."/>
        </authorList>
    </citation>
    <scope>NUCLEOTIDE SEQUENCE [LARGE SCALE GENOMIC DNA]</scope>
    <source>
        <strain evidence="6">FM 013</strain>
    </source>
</reference>
<keyword evidence="6" id="KW-1185">Reference proteome</keyword>
<evidence type="ECO:0000256" key="3">
    <source>
        <dbReference type="ARBA" id="ARBA00023002"/>
    </source>
</evidence>
<dbReference type="Gene3D" id="3.40.50.720">
    <property type="entry name" value="NAD(P)-binding Rossmann-like Domain"/>
    <property type="match status" value="1"/>
</dbReference>
<keyword evidence="2" id="KW-0521">NADP</keyword>
<evidence type="ECO:0000259" key="4">
    <source>
        <dbReference type="Pfam" id="PF05368"/>
    </source>
</evidence>
<comment type="similarity">
    <text evidence="1">Belongs to the NmrA-type oxidoreductase family.</text>
</comment>
<dbReference type="InterPro" id="IPR051164">
    <property type="entry name" value="NmrA-like_oxidored"/>
</dbReference>
<dbReference type="CDD" id="cd05251">
    <property type="entry name" value="NmrA_like_SDR_a"/>
    <property type="match status" value="1"/>
</dbReference>
<evidence type="ECO:0000256" key="2">
    <source>
        <dbReference type="ARBA" id="ARBA00022857"/>
    </source>
</evidence>
<evidence type="ECO:0000256" key="1">
    <source>
        <dbReference type="ARBA" id="ARBA00006328"/>
    </source>
</evidence>
<dbReference type="SUPFAM" id="SSF51735">
    <property type="entry name" value="NAD(P)-binding Rossmann-fold domains"/>
    <property type="match status" value="1"/>
</dbReference>